<dbReference type="Pfam" id="PF12903">
    <property type="entry name" value="DUF3830"/>
    <property type="match status" value="1"/>
</dbReference>
<evidence type="ECO:0000313" key="2">
    <source>
        <dbReference type="EMBL" id="THW56646.1"/>
    </source>
</evidence>
<comment type="caution">
    <text evidence="2">The sequence shown here is derived from an EMBL/GenBank/DDBJ whole genome shotgun (WGS) entry which is preliminary data.</text>
</comment>
<evidence type="ECO:0000313" key="4">
    <source>
        <dbReference type="Proteomes" id="UP000310421"/>
    </source>
</evidence>
<dbReference type="Proteomes" id="UP000308014">
    <property type="component" value="Unassembled WGS sequence"/>
</dbReference>
<organism evidence="2 4">
    <name type="scientific">Aureobasidium pullulans</name>
    <name type="common">Black yeast</name>
    <name type="synonym">Pullularia pullulans</name>
    <dbReference type="NCBI Taxonomy" id="5580"/>
    <lineage>
        <taxon>Eukaryota</taxon>
        <taxon>Fungi</taxon>
        <taxon>Dikarya</taxon>
        <taxon>Ascomycota</taxon>
        <taxon>Pezizomycotina</taxon>
        <taxon>Dothideomycetes</taxon>
        <taxon>Dothideomycetidae</taxon>
        <taxon>Dothideales</taxon>
        <taxon>Saccotheciaceae</taxon>
        <taxon>Aureobasidium</taxon>
    </lineage>
</organism>
<dbReference type="InterPro" id="IPR024532">
    <property type="entry name" value="DUF3830"/>
</dbReference>
<accession>A0A4S8YVM2</accession>
<reference evidence="3 4" key="1">
    <citation type="submission" date="2018-10" db="EMBL/GenBank/DDBJ databases">
        <title>Fifty Aureobasidium pullulans genomes reveal a recombining polyextremotolerant generalist.</title>
        <authorList>
            <person name="Gostincar C."/>
            <person name="Turk M."/>
            <person name="Zajc J."/>
            <person name="Gunde-Cimerman N."/>
        </authorList>
    </citation>
    <scope>NUCLEOTIDE SEQUENCE [LARGE SCALE GENOMIC DNA]</scope>
    <source>
        <strain evidence="2 4">EXF-10751</strain>
        <strain evidence="1 3">EXF-11318</strain>
    </source>
</reference>
<evidence type="ECO:0000313" key="3">
    <source>
        <dbReference type="Proteomes" id="UP000308014"/>
    </source>
</evidence>
<dbReference type="Gene3D" id="2.40.100.20">
    <property type="match status" value="1"/>
</dbReference>
<dbReference type="Proteomes" id="UP000310421">
    <property type="component" value="Unassembled WGS sequence"/>
</dbReference>
<dbReference type="AlphaFoldDB" id="A0A4S8YVM2"/>
<proteinExistence type="predicted"/>
<dbReference type="EMBL" id="QZAJ01000495">
    <property type="protein sequence ID" value="THW09381.1"/>
    <property type="molecule type" value="Genomic_DNA"/>
</dbReference>
<dbReference type="EMBL" id="QZAN01000143">
    <property type="protein sequence ID" value="THW56646.1"/>
    <property type="molecule type" value="Genomic_DNA"/>
</dbReference>
<evidence type="ECO:0000313" key="1">
    <source>
        <dbReference type="EMBL" id="THW09381.1"/>
    </source>
</evidence>
<protein>
    <submittedName>
        <fullName evidence="2">Uncharacterized protein</fullName>
    </submittedName>
</protein>
<name>A0A4S8YVM2_AURPU</name>
<sequence length="179" mass="20196">MLRPVVNAYRCTLFLTHHLYGQKSRQNDTPEIMADNNVILITAGPYQFLAKFEEEAPKTVATFQTLLPYRQKIIHVRWSGEAVWIPLGEADFKLEFENHTAYPAAGQILFYPGGFSETELLFCYGNVAFASKMGALAANHFLTIIEGQENLKALGKLVLWEGAQDVLFEIADQVKYAHI</sequence>
<gene>
    <name evidence="2" type="ORF">D6D20_08585</name>
    <name evidence="1" type="ORF">D6D24_08516</name>
</gene>